<dbReference type="Pfam" id="PF13433">
    <property type="entry name" value="Peripla_BP_5"/>
    <property type="match status" value="1"/>
</dbReference>
<protein>
    <submittedName>
        <fullName evidence="2">Urea ABC transporter substrate-binding protein</fullName>
    </submittedName>
</protein>
<keyword evidence="1" id="KW-0732">Signal</keyword>
<dbReference type="InterPro" id="IPR028082">
    <property type="entry name" value="Peripla_BP_I"/>
</dbReference>
<feature type="signal peptide" evidence="1">
    <location>
        <begin position="1"/>
        <end position="26"/>
    </location>
</feature>
<dbReference type="AlphaFoldDB" id="A0A1C1A7N9"/>
<dbReference type="STRING" id="512399.A8709_08080"/>
<dbReference type="PANTHER" id="PTHR47628">
    <property type="match status" value="1"/>
</dbReference>
<organism evidence="2 3">
    <name type="scientific">Paenibacillus pectinilyticus</name>
    <dbReference type="NCBI Taxonomy" id="512399"/>
    <lineage>
        <taxon>Bacteria</taxon>
        <taxon>Bacillati</taxon>
        <taxon>Bacillota</taxon>
        <taxon>Bacilli</taxon>
        <taxon>Bacillales</taxon>
        <taxon>Paenibacillaceae</taxon>
        <taxon>Paenibacillus</taxon>
    </lineage>
</organism>
<proteinExistence type="predicted"/>
<evidence type="ECO:0000313" key="3">
    <source>
        <dbReference type="Proteomes" id="UP000093309"/>
    </source>
</evidence>
<sequence length="418" mass="45565">MREIRNKGKLTVALSMALMLVAAGCAKTESTTSTTTTAPAASTTSGDTVPVGILHSLTGTMSISEVSVRDAELMAIDEINATGGLLGKKIKPIIEDGASDWPTFAEKTKKLLQKDSVVTIFGCWTSASRKAVLPVVEQNKGLLWYPVQYEGVESSPNIFYIGATTNQQIIPAVTWLLQNKGKKFFLLGSDYVFPRTANKIIKEQLKADGGTLVAEEYTPLGHTDYNTIISKIKKEKPDVVFNTLNGDSNVAFFKQLQDAGITSKDLTTMSVSIAEEEVRGIGASVLAGHYTAWNYYQTTDIPENKKFVEAYKAKYGKDRVTDDPIEAGYTAVYLWAEAVKKAGSFDVEKVKAAAKGIEFNSPEGKVTIDGDNQHIYKTARIGQITADGQIKEIWNSGKTLKPDPFLKTYSWGGEVTKQ</sequence>
<name>A0A1C1A7N9_9BACL</name>
<dbReference type="InterPro" id="IPR017777">
    <property type="entry name" value="ABC_urea-bd_UrtA"/>
</dbReference>
<accession>A0A1C1A7N9</accession>
<dbReference type="EMBL" id="LYPC01000010">
    <property type="protein sequence ID" value="OCT16624.1"/>
    <property type="molecule type" value="Genomic_DNA"/>
</dbReference>
<evidence type="ECO:0000256" key="1">
    <source>
        <dbReference type="SAM" id="SignalP"/>
    </source>
</evidence>
<gene>
    <name evidence="2" type="ORF">A8709_08080</name>
</gene>
<comment type="caution">
    <text evidence="2">The sequence shown here is derived from an EMBL/GenBank/DDBJ whole genome shotgun (WGS) entry which is preliminary data.</text>
</comment>
<dbReference type="Gene3D" id="3.40.50.2300">
    <property type="match status" value="2"/>
</dbReference>
<feature type="chain" id="PRO_5039200252" evidence="1">
    <location>
        <begin position="27"/>
        <end position="418"/>
    </location>
</feature>
<keyword evidence="3" id="KW-1185">Reference proteome</keyword>
<dbReference type="SUPFAM" id="SSF53822">
    <property type="entry name" value="Periplasmic binding protein-like I"/>
    <property type="match status" value="1"/>
</dbReference>
<dbReference type="Proteomes" id="UP000093309">
    <property type="component" value="Unassembled WGS sequence"/>
</dbReference>
<dbReference type="CDD" id="cd06355">
    <property type="entry name" value="PBP1_FmdD-like"/>
    <property type="match status" value="1"/>
</dbReference>
<reference evidence="3" key="1">
    <citation type="submission" date="2016-05" db="EMBL/GenBank/DDBJ databases">
        <title>Paenibacillus oryzae. sp. nov., isolated from the rice root.</title>
        <authorList>
            <person name="Zhang J."/>
            <person name="Zhang X."/>
        </authorList>
    </citation>
    <scope>NUCLEOTIDE SEQUENCE [LARGE SCALE GENOMIC DNA]</scope>
    <source>
        <strain evidence="3">KCTC13222</strain>
    </source>
</reference>
<dbReference type="RefSeq" id="WP_065850711.1">
    <property type="nucleotide sequence ID" value="NZ_LYPC01000010.1"/>
</dbReference>
<dbReference type="PANTHER" id="PTHR47628:SF1">
    <property type="entry name" value="ALIPHATIC AMIDASE EXPRESSION-REGULATING PROTEIN"/>
    <property type="match status" value="1"/>
</dbReference>
<dbReference type="PROSITE" id="PS51257">
    <property type="entry name" value="PROKAR_LIPOPROTEIN"/>
    <property type="match status" value="1"/>
</dbReference>
<dbReference type="NCBIfam" id="TIGR03407">
    <property type="entry name" value="urea_ABC_UrtA"/>
    <property type="match status" value="1"/>
</dbReference>
<evidence type="ECO:0000313" key="2">
    <source>
        <dbReference type="EMBL" id="OCT16624.1"/>
    </source>
</evidence>